<dbReference type="PANTHER" id="PTHR24148">
    <property type="entry name" value="ANKYRIN REPEAT DOMAIN-CONTAINING PROTEIN 39 HOMOLOG-RELATED"/>
    <property type="match status" value="1"/>
</dbReference>
<gene>
    <name evidence="2" type="ORF">EJ08DRAFT_557505</name>
</gene>
<feature type="non-terminal residue" evidence="2">
    <location>
        <position position="118"/>
    </location>
</feature>
<comment type="caution">
    <text evidence="2">The sequence shown here is derived from an EMBL/GenBank/DDBJ whole genome shotgun (WGS) entry which is preliminary data.</text>
</comment>
<proteinExistence type="predicted"/>
<dbReference type="EMBL" id="MU007051">
    <property type="protein sequence ID" value="KAF2428936.1"/>
    <property type="molecule type" value="Genomic_DNA"/>
</dbReference>
<dbReference type="PANTHER" id="PTHR24148:SF73">
    <property type="entry name" value="HET DOMAIN PROTEIN (AFU_ORTHOLOGUE AFUA_8G01020)"/>
    <property type="match status" value="1"/>
</dbReference>
<feature type="domain" description="Heterokaryon incompatibility" evidence="1">
    <location>
        <begin position="31"/>
        <end position="115"/>
    </location>
</feature>
<protein>
    <recommendedName>
        <fullName evidence="1">Heterokaryon incompatibility domain-containing protein</fullName>
    </recommendedName>
</protein>
<dbReference type="InterPro" id="IPR010730">
    <property type="entry name" value="HET"/>
</dbReference>
<reference evidence="2" key="1">
    <citation type="journal article" date="2020" name="Stud. Mycol.">
        <title>101 Dothideomycetes genomes: a test case for predicting lifestyles and emergence of pathogens.</title>
        <authorList>
            <person name="Haridas S."/>
            <person name="Albert R."/>
            <person name="Binder M."/>
            <person name="Bloem J."/>
            <person name="Labutti K."/>
            <person name="Salamov A."/>
            <person name="Andreopoulos B."/>
            <person name="Baker S."/>
            <person name="Barry K."/>
            <person name="Bills G."/>
            <person name="Bluhm B."/>
            <person name="Cannon C."/>
            <person name="Castanera R."/>
            <person name="Culley D."/>
            <person name="Daum C."/>
            <person name="Ezra D."/>
            <person name="Gonzalez J."/>
            <person name="Henrissat B."/>
            <person name="Kuo A."/>
            <person name="Liang C."/>
            <person name="Lipzen A."/>
            <person name="Lutzoni F."/>
            <person name="Magnuson J."/>
            <person name="Mondo S."/>
            <person name="Nolan M."/>
            <person name="Ohm R."/>
            <person name="Pangilinan J."/>
            <person name="Park H.-J."/>
            <person name="Ramirez L."/>
            <person name="Alfaro M."/>
            <person name="Sun H."/>
            <person name="Tritt A."/>
            <person name="Yoshinaga Y."/>
            <person name="Zwiers L.-H."/>
            <person name="Turgeon B."/>
            <person name="Goodwin S."/>
            <person name="Spatafora J."/>
            <person name="Crous P."/>
            <person name="Grigoriev I."/>
        </authorList>
    </citation>
    <scope>NUCLEOTIDE SEQUENCE</scope>
    <source>
        <strain evidence="2">CBS 130266</strain>
    </source>
</reference>
<evidence type="ECO:0000313" key="3">
    <source>
        <dbReference type="Proteomes" id="UP000800235"/>
    </source>
</evidence>
<organism evidence="2 3">
    <name type="scientific">Tothia fuscella</name>
    <dbReference type="NCBI Taxonomy" id="1048955"/>
    <lineage>
        <taxon>Eukaryota</taxon>
        <taxon>Fungi</taxon>
        <taxon>Dikarya</taxon>
        <taxon>Ascomycota</taxon>
        <taxon>Pezizomycotina</taxon>
        <taxon>Dothideomycetes</taxon>
        <taxon>Pleosporomycetidae</taxon>
        <taxon>Venturiales</taxon>
        <taxon>Cylindrosympodiaceae</taxon>
        <taxon>Tothia</taxon>
    </lineage>
</organism>
<accession>A0A9P4NPH9</accession>
<dbReference type="AlphaFoldDB" id="A0A9P4NPH9"/>
<evidence type="ECO:0000259" key="1">
    <source>
        <dbReference type="Pfam" id="PF06985"/>
    </source>
</evidence>
<evidence type="ECO:0000313" key="2">
    <source>
        <dbReference type="EMBL" id="KAF2428936.1"/>
    </source>
</evidence>
<dbReference type="InterPro" id="IPR052895">
    <property type="entry name" value="HetReg/Transcr_Mod"/>
</dbReference>
<keyword evidence="3" id="KW-1185">Reference proteome</keyword>
<sequence length="118" mass="13155">IRLLRLERTAEDESITGLSLIHVILSTAPGYEAVSYVWGDPERTHTIALADGKALPLTTSLARALPHFVRTCVTGHLWIDQITINQSNIEERSQQVEIMGSVYGQSYCALIWIDSYTP</sequence>
<name>A0A9P4NPH9_9PEZI</name>
<dbReference type="Pfam" id="PF06985">
    <property type="entry name" value="HET"/>
    <property type="match status" value="1"/>
</dbReference>
<dbReference type="OrthoDB" id="3553147at2759"/>
<dbReference type="Proteomes" id="UP000800235">
    <property type="component" value="Unassembled WGS sequence"/>
</dbReference>
<feature type="non-terminal residue" evidence="2">
    <location>
        <position position="1"/>
    </location>
</feature>